<dbReference type="Proteomes" id="UP000683000">
    <property type="component" value="Unassembled WGS sequence"/>
</dbReference>
<feature type="compositionally biased region" description="Pro residues" evidence="1">
    <location>
        <begin position="707"/>
        <end position="716"/>
    </location>
</feature>
<accession>A0A8I2YLH2</accession>
<keyword evidence="6" id="KW-1185">Reference proteome</keyword>
<feature type="region of interest" description="Disordered" evidence="1">
    <location>
        <begin position="680"/>
        <end position="800"/>
    </location>
</feature>
<comment type="caution">
    <text evidence="5">The sequence shown here is derived from an EMBL/GenBank/DDBJ whole genome shotgun (WGS) entry which is preliminary data.</text>
</comment>
<feature type="domain" description="Dystroglycan-type cadherin-like" evidence="4">
    <location>
        <begin position="30"/>
        <end position="116"/>
    </location>
</feature>
<keyword evidence="2" id="KW-0472">Membrane</keyword>
<feature type="domain" description="Dystroglycan-type cadherin-like" evidence="4">
    <location>
        <begin position="150"/>
        <end position="245"/>
    </location>
</feature>
<feature type="region of interest" description="Disordered" evidence="1">
    <location>
        <begin position="822"/>
        <end position="853"/>
    </location>
</feature>
<feature type="signal peptide" evidence="3">
    <location>
        <begin position="1"/>
        <end position="17"/>
    </location>
</feature>
<dbReference type="Gene3D" id="2.60.40.10">
    <property type="entry name" value="Immunoglobulins"/>
    <property type="match status" value="3"/>
</dbReference>
<evidence type="ECO:0000259" key="4">
    <source>
        <dbReference type="SMART" id="SM00736"/>
    </source>
</evidence>
<feature type="transmembrane region" description="Helical" evidence="2">
    <location>
        <begin position="468"/>
        <end position="490"/>
    </location>
</feature>
<name>A0A8I2YLH2_9AGAM</name>
<feature type="region of interest" description="Disordered" evidence="1">
    <location>
        <begin position="617"/>
        <end position="640"/>
    </location>
</feature>
<dbReference type="SUPFAM" id="SSF49313">
    <property type="entry name" value="Cadherin-like"/>
    <property type="match status" value="2"/>
</dbReference>
<evidence type="ECO:0000256" key="3">
    <source>
        <dbReference type="SAM" id="SignalP"/>
    </source>
</evidence>
<dbReference type="SMART" id="SM00736">
    <property type="entry name" value="CADG"/>
    <property type="match status" value="2"/>
</dbReference>
<evidence type="ECO:0000256" key="1">
    <source>
        <dbReference type="SAM" id="MobiDB-lite"/>
    </source>
</evidence>
<dbReference type="GO" id="GO:0005509">
    <property type="term" value="F:calcium ion binding"/>
    <property type="evidence" value="ECO:0007669"/>
    <property type="project" value="InterPro"/>
</dbReference>
<evidence type="ECO:0000313" key="6">
    <source>
        <dbReference type="Proteomes" id="UP000683000"/>
    </source>
</evidence>
<feature type="compositionally biased region" description="Basic and acidic residues" evidence="1">
    <location>
        <begin position="742"/>
        <end position="755"/>
    </location>
</feature>
<dbReference type="InterPro" id="IPR006644">
    <property type="entry name" value="Cadg"/>
</dbReference>
<feature type="chain" id="PRO_5034065428" description="Dystroglycan-type cadherin-like domain-containing protein" evidence="3">
    <location>
        <begin position="18"/>
        <end position="961"/>
    </location>
</feature>
<keyword evidence="2" id="KW-1133">Transmembrane helix</keyword>
<sequence length="961" mass="103693">MLAILFTFLAALSAVSANVSLDYPLDGQFPLIARIGENYTWTASPKTFSTDLDKSLAYSASGLPAWLKFDNRTMSFYGIPTPADEGRPPITVTASDTESIASSSFILCVTPYPTPTVQRPISQQFYAGNQALSSVFFLSPGSALATDEPTLRVPACWSFSIGLDGDSFAAENDMYYGALLSDGTPLPSWITFDTETITFDGVTPSDEVVPTPLTLEIVVFGADQQGYSAASLWFNLVVATHELSAYSTLPTVNVTAGTPFNVTITSPADFNGVLVDGQPLQPANVTVLSVDVSSYKNWLKYDPASKMLFGAPPSNFTAADGKPDLPVTLTTNFNQTLYTSVTLDIVASYFSESDLGTIRVDPGQTLQFNLAKFFANASAQHTDANLSASFNPPSASAFLNFNPVTAQLTGQIPANSDISKIGVTFVAYSHITHSTSHAMLSVVSPELESIKGSGPGGAGAPSKTQATLIVSLVFGIIGGVFFLGFALALFRRCARVKDSAILGEEGTRAWTEEEKRWYGIGIEVRDQKHEHGYGWSTQADTSAISEKGSLETQAKEGSSVPGYYPPTRSYDNLGLGLRRVSPRAPTTPSTVQASCAEGVMKKAEFLGRIRNTARNVSDRYKRRSPPARPNISHPVPLARRGDLSGMPIEGQYVEIVQAPPHVESATSIRDDHLTERRASTVVSFTTSPSNSTGERSIPRRRADFAPPNSPRGPRVPAPAAVRDRRSLVRESLQSTSGVSADSHPESLRPGEERPRLKQFTHASRVPPPRSPSSNVAEPEASSGTRRIASQTAQVYKESQEGRHTSIDELRIGMHYVRTLGEGTSNVRSTSDKSFSSLESSQQGHGATPNGTRTHASLRFLVRAGERFKFRVPMQPLSQQYRKLEARLMSGRALPPFMQAELKGFWGKGDEKKAVEFYGVPSEKDIGELHVGVFNAEGSECLARVVVEVIARGSKKTPPMAG</sequence>
<dbReference type="AlphaFoldDB" id="A0A8I2YLH2"/>
<proteinExistence type="predicted"/>
<evidence type="ECO:0000313" key="5">
    <source>
        <dbReference type="EMBL" id="KAG6374704.1"/>
    </source>
</evidence>
<dbReference type="Pfam" id="PF05345">
    <property type="entry name" value="He_PIG"/>
    <property type="match status" value="1"/>
</dbReference>
<reference evidence="5" key="1">
    <citation type="submission" date="2021-03" db="EMBL/GenBank/DDBJ databases">
        <title>Evolutionary innovations through gain and loss of genes in the ectomycorrhizal Boletales.</title>
        <authorList>
            <person name="Wu G."/>
            <person name="Miyauchi S."/>
            <person name="Morin E."/>
            <person name="Yang Z.-L."/>
            <person name="Xu J."/>
            <person name="Martin F.M."/>
        </authorList>
    </citation>
    <scope>NUCLEOTIDE SEQUENCE</scope>
    <source>
        <strain evidence="5">BR01</strain>
    </source>
</reference>
<gene>
    <name evidence="5" type="ORF">JVT61DRAFT_4074</name>
</gene>
<dbReference type="EMBL" id="JAGFBS010000017">
    <property type="protein sequence ID" value="KAG6374704.1"/>
    <property type="molecule type" value="Genomic_DNA"/>
</dbReference>
<dbReference type="InterPro" id="IPR013783">
    <property type="entry name" value="Ig-like_fold"/>
</dbReference>
<dbReference type="InterPro" id="IPR015919">
    <property type="entry name" value="Cadherin-like_sf"/>
</dbReference>
<keyword evidence="3" id="KW-0732">Signal</keyword>
<organism evidence="5 6">
    <name type="scientific">Boletus reticuloceps</name>
    <dbReference type="NCBI Taxonomy" id="495285"/>
    <lineage>
        <taxon>Eukaryota</taxon>
        <taxon>Fungi</taxon>
        <taxon>Dikarya</taxon>
        <taxon>Basidiomycota</taxon>
        <taxon>Agaricomycotina</taxon>
        <taxon>Agaricomycetes</taxon>
        <taxon>Agaricomycetidae</taxon>
        <taxon>Boletales</taxon>
        <taxon>Boletineae</taxon>
        <taxon>Boletaceae</taxon>
        <taxon>Boletoideae</taxon>
        <taxon>Boletus</taxon>
    </lineage>
</organism>
<feature type="compositionally biased region" description="Polar residues" evidence="1">
    <location>
        <begin position="680"/>
        <end position="694"/>
    </location>
</feature>
<protein>
    <recommendedName>
        <fullName evidence="4">Dystroglycan-type cadherin-like domain-containing protein</fullName>
    </recommendedName>
</protein>
<evidence type="ECO:0000256" key="2">
    <source>
        <dbReference type="SAM" id="Phobius"/>
    </source>
</evidence>
<dbReference type="GO" id="GO:0016020">
    <property type="term" value="C:membrane"/>
    <property type="evidence" value="ECO:0007669"/>
    <property type="project" value="InterPro"/>
</dbReference>
<keyword evidence="2" id="KW-0812">Transmembrane</keyword>
<dbReference type="OrthoDB" id="414243at2759"/>
<feature type="compositionally biased region" description="Polar residues" evidence="1">
    <location>
        <begin position="781"/>
        <end position="793"/>
    </location>
</feature>